<evidence type="ECO:0000256" key="3">
    <source>
        <dbReference type="SAM" id="SignalP"/>
    </source>
</evidence>
<feature type="coiled-coil region" evidence="1">
    <location>
        <begin position="34"/>
        <end position="124"/>
    </location>
</feature>
<proteinExistence type="predicted"/>
<dbReference type="AlphaFoldDB" id="A0A1D1ZQ26"/>
<evidence type="ECO:0000256" key="1">
    <source>
        <dbReference type="SAM" id="Coils"/>
    </source>
</evidence>
<reference evidence="4" key="1">
    <citation type="submission" date="2015-08" db="EMBL/GenBank/DDBJ databases">
        <authorList>
            <person name="Babu N.S."/>
            <person name="Beckwith C.J."/>
            <person name="Beseler K.G."/>
            <person name="Brison A."/>
            <person name="Carone J.V."/>
            <person name="Caskin T.P."/>
            <person name="Diamond M."/>
            <person name="Durham M.E."/>
            <person name="Foxe J.M."/>
            <person name="Go M."/>
            <person name="Henderson B.A."/>
            <person name="Jones I.B."/>
            <person name="McGettigan J.A."/>
            <person name="Micheletti S.J."/>
            <person name="Nasrallah M.E."/>
            <person name="Ortiz D."/>
            <person name="Piller C.R."/>
            <person name="Privatt S.R."/>
            <person name="Schneider S.L."/>
            <person name="Sharp S."/>
            <person name="Smith T.C."/>
            <person name="Stanton J.D."/>
            <person name="Ullery H.E."/>
            <person name="Wilson R.J."/>
            <person name="Serrano M.G."/>
            <person name="Buck G."/>
            <person name="Lee V."/>
            <person name="Wang Y."/>
            <person name="Carvalho R."/>
            <person name="Voegtly L."/>
            <person name="Shi R."/>
            <person name="Duckworth R."/>
            <person name="Johnson A."/>
            <person name="Loviza R."/>
            <person name="Walstead R."/>
            <person name="Shah Z."/>
            <person name="Kiflezghi M."/>
            <person name="Wade K."/>
            <person name="Ball S.L."/>
            <person name="Bradley K.W."/>
            <person name="Asai D.J."/>
            <person name="Bowman C.A."/>
            <person name="Russell D.A."/>
            <person name="Pope W.H."/>
            <person name="Jacobs-Sera D."/>
            <person name="Hendrix R.W."/>
            <person name="Hatfull G.F."/>
        </authorList>
    </citation>
    <scope>NUCLEOTIDE SEQUENCE</scope>
</reference>
<organism evidence="4">
    <name type="scientific">Auxenochlorella protothecoides</name>
    <name type="common">Green microalga</name>
    <name type="synonym">Chlorella protothecoides</name>
    <dbReference type="NCBI Taxonomy" id="3075"/>
    <lineage>
        <taxon>Eukaryota</taxon>
        <taxon>Viridiplantae</taxon>
        <taxon>Chlorophyta</taxon>
        <taxon>core chlorophytes</taxon>
        <taxon>Trebouxiophyceae</taxon>
        <taxon>Chlorellales</taxon>
        <taxon>Chlorellaceae</taxon>
        <taxon>Auxenochlorella</taxon>
    </lineage>
</organism>
<feature type="signal peptide" evidence="3">
    <location>
        <begin position="1"/>
        <end position="18"/>
    </location>
</feature>
<gene>
    <name evidence="4" type="ORF">g.16566</name>
</gene>
<dbReference type="EMBL" id="GDKF01009705">
    <property type="protein sequence ID" value="JAT68917.1"/>
    <property type="molecule type" value="Transcribed_RNA"/>
</dbReference>
<name>A0A1D1ZQ26_AUXPR</name>
<sequence>SSIVSVSEMLFLAVLGGAAVLEVHRALQPGAKDAKRLRQSEAALLKQLKDAQSELSAIRQQKQAVDAELSGLEARATQLQASCETLLHDKSGLQEENRELLERADRLLERQSLLEAAAESLKLENGTLLQQFDRLKLTYEEETAGFQAELAALKTRVVSMFAQFTAGDISAEQLIEYLSASGVGLRVHGDDTAASDSSLTARLDSARSREERVESLKHVELAVGEGWAHQVRLISGDTTRALRLMASAGHAEDSQRSAIPRAPTRKLVTPPKARDAESRSQTTSPVKLPLALGTAGATSAASPARRVPSVPSSADQHPQAGDENVAANVRPDPAAPVPAKKRGLVFMPKRRTTKPARASVDGPCFPSGKHGVPLLALDRVGIEEDIDVGLSAGQGRSIVGL</sequence>
<evidence type="ECO:0000256" key="2">
    <source>
        <dbReference type="SAM" id="MobiDB-lite"/>
    </source>
</evidence>
<accession>A0A1D1ZQ26</accession>
<protein>
    <submittedName>
        <fullName evidence="4">Uncharacterized protein</fullName>
    </submittedName>
</protein>
<keyword evidence="3" id="KW-0732">Signal</keyword>
<feature type="region of interest" description="Disordered" evidence="2">
    <location>
        <begin position="247"/>
        <end position="339"/>
    </location>
</feature>
<feature type="chain" id="PRO_5008901156" evidence="3">
    <location>
        <begin position="19"/>
        <end position="401"/>
    </location>
</feature>
<keyword evidence="1" id="KW-0175">Coiled coil</keyword>
<dbReference type="Gene3D" id="1.10.287.1490">
    <property type="match status" value="1"/>
</dbReference>
<evidence type="ECO:0000313" key="4">
    <source>
        <dbReference type="EMBL" id="JAT68917.1"/>
    </source>
</evidence>
<feature type="non-terminal residue" evidence="4">
    <location>
        <position position="1"/>
    </location>
</feature>
<feature type="compositionally biased region" description="Low complexity" evidence="2">
    <location>
        <begin position="289"/>
        <end position="314"/>
    </location>
</feature>